<comment type="caution">
    <text evidence="2">The sequence shown here is derived from an EMBL/GenBank/DDBJ whole genome shotgun (WGS) entry which is preliminary data.</text>
</comment>
<dbReference type="RefSeq" id="WP_246569824.1">
    <property type="nucleotide sequence ID" value="NZ_JBHLVS010000013.1"/>
</dbReference>
<dbReference type="STRING" id="319970.RV00_GL002645"/>
<evidence type="ECO:0000259" key="1">
    <source>
        <dbReference type="PROSITE" id="PS51186"/>
    </source>
</evidence>
<name>A0A1L8STN1_9ENTE</name>
<dbReference type="Proteomes" id="UP000183700">
    <property type="component" value="Unassembled WGS sequence"/>
</dbReference>
<dbReference type="InterPro" id="IPR016181">
    <property type="entry name" value="Acyl_CoA_acyltransferase"/>
</dbReference>
<dbReference type="AlphaFoldDB" id="A0A1L8STN1"/>
<dbReference type="EMBL" id="JXKM01000006">
    <property type="protein sequence ID" value="OJG35460.1"/>
    <property type="molecule type" value="Genomic_DNA"/>
</dbReference>
<dbReference type="GO" id="GO:0016747">
    <property type="term" value="F:acyltransferase activity, transferring groups other than amino-acyl groups"/>
    <property type="evidence" value="ECO:0007669"/>
    <property type="project" value="InterPro"/>
</dbReference>
<gene>
    <name evidence="2" type="ORF">RV00_GL002645</name>
</gene>
<feature type="domain" description="N-acetyltransferase" evidence="1">
    <location>
        <begin position="3"/>
        <end position="127"/>
    </location>
</feature>
<organism evidence="2 3">
    <name type="scientific">Enterococcus devriesei</name>
    <dbReference type="NCBI Taxonomy" id="319970"/>
    <lineage>
        <taxon>Bacteria</taxon>
        <taxon>Bacillati</taxon>
        <taxon>Bacillota</taxon>
        <taxon>Bacilli</taxon>
        <taxon>Lactobacillales</taxon>
        <taxon>Enterococcaceae</taxon>
        <taxon>Enterococcus</taxon>
    </lineage>
</organism>
<dbReference type="SUPFAM" id="SSF55729">
    <property type="entry name" value="Acyl-CoA N-acyltransferases (Nat)"/>
    <property type="match status" value="1"/>
</dbReference>
<reference evidence="2 3" key="1">
    <citation type="submission" date="2014-12" db="EMBL/GenBank/DDBJ databases">
        <title>Draft genome sequences of 29 type strains of Enterococci.</title>
        <authorList>
            <person name="Zhong Z."/>
            <person name="Sun Z."/>
            <person name="Liu W."/>
            <person name="Zhang W."/>
            <person name="Zhang H."/>
        </authorList>
    </citation>
    <scope>NUCLEOTIDE SEQUENCE [LARGE SCALE GENOMIC DNA]</scope>
    <source>
        <strain evidence="2 3">DSM 22802</strain>
    </source>
</reference>
<accession>A0A1L8STN1</accession>
<evidence type="ECO:0000313" key="2">
    <source>
        <dbReference type="EMBL" id="OJG35460.1"/>
    </source>
</evidence>
<keyword evidence="3" id="KW-1185">Reference proteome</keyword>
<dbReference type="Pfam" id="PF00583">
    <property type="entry name" value="Acetyltransf_1"/>
    <property type="match status" value="1"/>
</dbReference>
<dbReference type="PROSITE" id="PS51186">
    <property type="entry name" value="GNAT"/>
    <property type="match status" value="1"/>
</dbReference>
<evidence type="ECO:0000313" key="3">
    <source>
        <dbReference type="Proteomes" id="UP000183700"/>
    </source>
</evidence>
<dbReference type="Gene3D" id="3.40.630.30">
    <property type="match status" value="1"/>
</dbReference>
<proteinExistence type="predicted"/>
<protein>
    <recommendedName>
        <fullName evidence="1">N-acetyltransferase domain-containing protein</fullName>
    </recommendedName>
</protein>
<sequence length="127" mass="14365">MKYTIRELESAEYPLLEIFLYEVLFQRKGQTQLPRSIINEPELQVYLKNFGEGPDDFSLCAEVDQKVIGIVWVRNIAGYGSVDAATPECAISLLKEYRGYGIGTELLQKMLQLLIEGKGYKQVSLAV</sequence>
<dbReference type="InterPro" id="IPR000182">
    <property type="entry name" value="GNAT_dom"/>
</dbReference>
<dbReference type="CDD" id="cd04301">
    <property type="entry name" value="NAT_SF"/>
    <property type="match status" value="1"/>
</dbReference>